<dbReference type="EMBL" id="BRVO01000001">
    <property type="protein sequence ID" value="GLB47869.1"/>
    <property type="molecule type" value="Genomic_DNA"/>
</dbReference>
<proteinExistence type="predicted"/>
<gene>
    <name evidence="2" type="ORF">Y10_02370</name>
</gene>
<evidence type="ECO:0000313" key="2">
    <source>
        <dbReference type="EMBL" id="GLB47869.1"/>
    </source>
</evidence>
<feature type="chain" id="PRO_5045397031" evidence="1">
    <location>
        <begin position="24"/>
        <end position="421"/>
    </location>
</feature>
<feature type="signal peptide" evidence="1">
    <location>
        <begin position="1"/>
        <end position="23"/>
    </location>
</feature>
<name>A0ABQ5MEN8_9FLAO</name>
<organism evidence="2 3">
    <name type="scientific">Neptunitalea lumnitzerae</name>
    <dbReference type="NCBI Taxonomy" id="2965509"/>
    <lineage>
        <taxon>Bacteria</taxon>
        <taxon>Pseudomonadati</taxon>
        <taxon>Bacteroidota</taxon>
        <taxon>Flavobacteriia</taxon>
        <taxon>Flavobacteriales</taxon>
        <taxon>Flavobacteriaceae</taxon>
        <taxon>Neptunitalea</taxon>
    </lineage>
</organism>
<evidence type="ECO:0000256" key="1">
    <source>
        <dbReference type="SAM" id="SignalP"/>
    </source>
</evidence>
<reference evidence="2" key="1">
    <citation type="submission" date="2022-07" db="EMBL/GenBank/DDBJ databases">
        <title>Taxonomy of Novel Oxalotrophic and Methylotrophic Bacteria.</title>
        <authorList>
            <person name="Sahin N."/>
            <person name="Tani A."/>
        </authorList>
    </citation>
    <scope>NUCLEOTIDE SEQUENCE</scope>
    <source>
        <strain evidence="2">Y10</strain>
    </source>
</reference>
<dbReference type="Proteomes" id="UP001143543">
    <property type="component" value="Unassembled WGS sequence"/>
</dbReference>
<accession>A0ABQ5MEN8</accession>
<evidence type="ECO:0000313" key="3">
    <source>
        <dbReference type="Proteomes" id="UP001143543"/>
    </source>
</evidence>
<sequence length="421" mass="47501">MKRFQPLFIIICLCFGSALYSQSFEDLNAPSFPAATIINSDANEISRPKSLKGFEAVLLNNFVDSTNNILVPNNFALEFNPYTLSKRKNFNYEDYINNYKGLKTLSFSLAANTTYKINDSTNIEAIGVGARMFILNGLPASFDSTKYQRLVAQYKKLTSYNSSLILRATAFIATKPEATIATDELKNALKKEGDQEELLNLIDLIFEDIDATINKNEIVEVLDTSIKTKSRNKTLEAFKTYLDKVKNERYGLIWEINGAVGIANAATITSPQQGIWSTFTYRPIKKDENGDNVPSPFEFTNLIRYTNINNDFIKGIDPYANAINLEQNFDIGLQTALDLDQFSLELEYIYRINSEKNTDKLLLNVGYNITNDILVSFNFGKDYHELYDTSKENLIAGLSVDFGFGTISKKSITDLFNNDLN</sequence>
<keyword evidence="1" id="KW-0732">Signal</keyword>
<comment type="caution">
    <text evidence="2">The sequence shown here is derived from an EMBL/GenBank/DDBJ whole genome shotgun (WGS) entry which is preliminary data.</text>
</comment>
<keyword evidence="3" id="KW-1185">Reference proteome</keyword>
<dbReference type="RefSeq" id="WP_281763533.1">
    <property type="nucleotide sequence ID" value="NZ_BRVO01000001.1"/>
</dbReference>
<protein>
    <submittedName>
        <fullName evidence="2">Uncharacterized protein</fullName>
    </submittedName>
</protein>